<reference evidence="1" key="2">
    <citation type="submission" date="2016-06" db="EMBL/GenBank/DDBJ databases">
        <title>The genome of a short-lived fish provides insights into sex chromosome evolution and the genetic control of aging.</title>
        <authorList>
            <person name="Reichwald K."/>
            <person name="Felder M."/>
            <person name="Petzold A."/>
            <person name="Koch P."/>
            <person name="Groth M."/>
            <person name="Platzer M."/>
        </authorList>
    </citation>
    <scope>NUCLEOTIDE SEQUENCE</scope>
    <source>
        <tissue evidence="1">Brain</tissue>
    </source>
</reference>
<proteinExistence type="predicted"/>
<protein>
    <submittedName>
        <fullName evidence="1">Uncharacterized protein</fullName>
    </submittedName>
</protein>
<reference evidence="1" key="1">
    <citation type="submission" date="2016-05" db="EMBL/GenBank/DDBJ databases">
        <authorList>
            <person name="Lavstsen T."/>
            <person name="Jespersen J.S."/>
        </authorList>
    </citation>
    <scope>NUCLEOTIDE SEQUENCE</scope>
    <source>
        <tissue evidence="1">Brain</tissue>
    </source>
</reference>
<evidence type="ECO:0000313" key="1">
    <source>
        <dbReference type="EMBL" id="SBR54826.1"/>
    </source>
</evidence>
<name>A0A1A8ME59_9TELE</name>
<sequence length="50" mass="5359">WILSIGTGLGPTLMTFHMFVSAQVQTSTNDYQLHVTGKHDNQDGNPGSGV</sequence>
<dbReference type="EMBL" id="HAEF01013667">
    <property type="protein sequence ID" value="SBR54826.1"/>
    <property type="molecule type" value="Transcribed_RNA"/>
</dbReference>
<accession>A0A1A8ME59</accession>
<feature type="non-terminal residue" evidence="1">
    <location>
        <position position="1"/>
    </location>
</feature>
<organism evidence="1">
    <name type="scientific">Nothobranchius pienaari</name>
    <dbReference type="NCBI Taxonomy" id="704102"/>
    <lineage>
        <taxon>Eukaryota</taxon>
        <taxon>Metazoa</taxon>
        <taxon>Chordata</taxon>
        <taxon>Craniata</taxon>
        <taxon>Vertebrata</taxon>
        <taxon>Euteleostomi</taxon>
        <taxon>Actinopterygii</taxon>
        <taxon>Neopterygii</taxon>
        <taxon>Teleostei</taxon>
        <taxon>Neoteleostei</taxon>
        <taxon>Acanthomorphata</taxon>
        <taxon>Ovalentaria</taxon>
        <taxon>Atherinomorphae</taxon>
        <taxon>Cyprinodontiformes</taxon>
        <taxon>Nothobranchiidae</taxon>
        <taxon>Nothobranchius</taxon>
    </lineage>
</organism>
<dbReference type="AlphaFoldDB" id="A0A1A8ME59"/>
<gene>
    <name evidence="1" type="primary">Nfu_g_1_019476</name>
</gene>